<keyword evidence="3" id="KW-1185">Reference proteome</keyword>
<evidence type="ECO:0000313" key="2">
    <source>
        <dbReference type="EMBL" id="SLN66802.1"/>
    </source>
</evidence>
<protein>
    <submittedName>
        <fullName evidence="2">Sialic acid-binding periplasmic protein SiaP</fullName>
    </submittedName>
</protein>
<dbReference type="PANTHER" id="PTHR33376">
    <property type="match status" value="1"/>
</dbReference>
<dbReference type="InterPro" id="IPR038404">
    <property type="entry name" value="TRAP_DctP_sf"/>
</dbReference>
<dbReference type="NCBIfam" id="NF037995">
    <property type="entry name" value="TRAP_S1"/>
    <property type="match status" value="1"/>
</dbReference>
<sequence length="347" mass="38262">MINKTGARGLCGLLVAMVVVLGSHPISAKVVLRMNHQLSAQTLSSEVDAWAAQQILERTNGEVEIKIFWSEGLGKSSENLSLLKNQAMDMAAFSPAYFPAQLPFHTAPNSLPMAIDGPKQAQVLMDRLVEEVPAYRMEQAANGIRLISMHIINPYIPISKEPITSVADMTGLKVRTWGKHMPRMAEAVSATPVSMSVPEIYENLSRGVIDASPFAIDLMVTYKLYEVATHVADVSLWCGPSYGVWINEGAWRKLTAEQQNVILEVYEEAKKLDLDKANAAASEARAKLEGLGVTFHEMPEQEKLAWKEALPDFFGEWIAEMEALGKGDDARKSVEIWNDVIANVSPR</sequence>
<keyword evidence="1" id="KW-0732">Signal</keyword>
<reference evidence="2 3" key="1">
    <citation type="submission" date="2017-03" db="EMBL/GenBank/DDBJ databases">
        <authorList>
            <person name="Afonso C.L."/>
            <person name="Miller P.J."/>
            <person name="Scott M.A."/>
            <person name="Spackman E."/>
            <person name="Goraichik I."/>
            <person name="Dimitrov K.M."/>
            <person name="Suarez D.L."/>
            <person name="Swayne D.E."/>
        </authorList>
    </citation>
    <scope>NUCLEOTIDE SEQUENCE [LARGE SCALE GENOMIC DNA]</scope>
    <source>
        <strain evidence="2 3">CECT 7691</strain>
    </source>
</reference>
<dbReference type="Gene3D" id="3.40.190.170">
    <property type="entry name" value="Bacterial extracellular solute-binding protein, family 7"/>
    <property type="match status" value="1"/>
</dbReference>
<proteinExistence type="predicted"/>
<dbReference type="InParanoid" id="A0A1Y5TS93"/>
<dbReference type="AlphaFoldDB" id="A0A1Y5TS93"/>
<dbReference type="InterPro" id="IPR018389">
    <property type="entry name" value="DctP_fam"/>
</dbReference>
<dbReference type="RefSeq" id="WP_085884398.1">
    <property type="nucleotide sequence ID" value="NZ_FWFR01000002.1"/>
</dbReference>
<dbReference type="EMBL" id="FWFR01000002">
    <property type="protein sequence ID" value="SLN66802.1"/>
    <property type="molecule type" value="Genomic_DNA"/>
</dbReference>
<dbReference type="OrthoDB" id="7239472at2"/>
<gene>
    <name evidence="2" type="primary">siaP_4</name>
    <name evidence="2" type="ORF">OCH7691_03092</name>
</gene>
<dbReference type="Proteomes" id="UP000193200">
    <property type="component" value="Unassembled WGS sequence"/>
</dbReference>
<evidence type="ECO:0000256" key="1">
    <source>
        <dbReference type="ARBA" id="ARBA00022729"/>
    </source>
</evidence>
<dbReference type="Pfam" id="PF03480">
    <property type="entry name" value="DctP"/>
    <property type="match status" value="1"/>
</dbReference>
<organism evidence="2 3">
    <name type="scientific">Oceanibacterium hippocampi</name>
    <dbReference type="NCBI Taxonomy" id="745714"/>
    <lineage>
        <taxon>Bacteria</taxon>
        <taxon>Pseudomonadati</taxon>
        <taxon>Pseudomonadota</taxon>
        <taxon>Alphaproteobacteria</taxon>
        <taxon>Sneathiellales</taxon>
        <taxon>Sneathiellaceae</taxon>
        <taxon>Oceanibacterium</taxon>
    </lineage>
</organism>
<dbReference type="GO" id="GO:0055085">
    <property type="term" value="P:transmembrane transport"/>
    <property type="evidence" value="ECO:0007669"/>
    <property type="project" value="InterPro"/>
</dbReference>
<dbReference type="PANTHER" id="PTHR33376:SF15">
    <property type="entry name" value="BLL6794 PROTEIN"/>
    <property type="match status" value="1"/>
</dbReference>
<name>A0A1Y5TS93_9PROT</name>
<evidence type="ECO:0000313" key="3">
    <source>
        <dbReference type="Proteomes" id="UP000193200"/>
    </source>
</evidence>
<accession>A0A1Y5TS93</accession>